<dbReference type="Gene3D" id="3.40.50.1820">
    <property type="entry name" value="alpha/beta hydrolase"/>
    <property type="match status" value="1"/>
</dbReference>
<reference evidence="1" key="1">
    <citation type="journal article" date="2014" name="Front. Microbiol.">
        <title>High frequency of phylogenetically diverse reductive dehalogenase-homologous genes in deep subseafloor sedimentary metagenomes.</title>
        <authorList>
            <person name="Kawai M."/>
            <person name="Futagami T."/>
            <person name="Toyoda A."/>
            <person name="Takaki Y."/>
            <person name="Nishi S."/>
            <person name="Hori S."/>
            <person name="Arai W."/>
            <person name="Tsubouchi T."/>
            <person name="Morono Y."/>
            <person name="Uchiyama I."/>
            <person name="Ito T."/>
            <person name="Fujiyama A."/>
            <person name="Inagaki F."/>
            <person name="Takami H."/>
        </authorList>
    </citation>
    <scope>NUCLEOTIDE SEQUENCE</scope>
    <source>
        <strain evidence="1">Expedition CK06-06</strain>
    </source>
</reference>
<evidence type="ECO:0008006" key="2">
    <source>
        <dbReference type="Google" id="ProtNLM"/>
    </source>
</evidence>
<dbReference type="EMBL" id="BARV01012367">
    <property type="protein sequence ID" value="GAI03369.1"/>
    <property type="molecule type" value="Genomic_DNA"/>
</dbReference>
<proteinExistence type="predicted"/>
<comment type="caution">
    <text evidence="1">The sequence shown here is derived from an EMBL/GenBank/DDBJ whole genome shotgun (WGS) entry which is preliminary data.</text>
</comment>
<accession>X1MAH4</accession>
<evidence type="ECO:0000313" key="1">
    <source>
        <dbReference type="EMBL" id="GAI03369.1"/>
    </source>
</evidence>
<protein>
    <recommendedName>
        <fullName evidence="2">Peptidase S9 prolyl oligopeptidase catalytic domain-containing protein</fullName>
    </recommendedName>
</protein>
<sequence length="208" mass="23659">ESRCASILLRDNFSARSTKGIYYRPDLKFLEILDHFRNALGKAGFTVDPQIFVVGGSNGGVWTNRFALLYPTLVKAAAPSATGMLTMPLESYDQTPMPYPMGIGDLSQLGLPPFDLENFKKIRFFTIIGEQDTHDPFLNCPPGSSRYDFDWEQIVFFKEAFGETAQERVEAFHEQLVALGMDSTFRIYPAAGHIWTREMMRDMIDFFQ</sequence>
<dbReference type="SUPFAM" id="SSF53474">
    <property type="entry name" value="alpha/beta-Hydrolases"/>
    <property type="match status" value="1"/>
</dbReference>
<organism evidence="1">
    <name type="scientific">marine sediment metagenome</name>
    <dbReference type="NCBI Taxonomy" id="412755"/>
    <lineage>
        <taxon>unclassified sequences</taxon>
        <taxon>metagenomes</taxon>
        <taxon>ecological metagenomes</taxon>
    </lineage>
</organism>
<feature type="non-terminal residue" evidence="1">
    <location>
        <position position="208"/>
    </location>
</feature>
<feature type="non-terminal residue" evidence="1">
    <location>
        <position position="1"/>
    </location>
</feature>
<gene>
    <name evidence="1" type="ORF">S06H3_22940</name>
</gene>
<dbReference type="InterPro" id="IPR029058">
    <property type="entry name" value="AB_hydrolase_fold"/>
</dbReference>
<name>X1MAH4_9ZZZZ</name>
<dbReference type="AlphaFoldDB" id="X1MAH4"/>